<evidence type="ECO:0000259" key="1">
    <source>
        <dbReference type="Pfam" id="PF25056"/>
    </source>
</evidence>
<sequence length="122" mass="13662">MSEAVKCYRVTWDEEERIARTEWLPGAVCRLEEAQAVTDAIRDMGHGAVPLYVDMRGMAKLERSAREHFVSDSGGVKAIALVAGSPVTKMMANFFIGMRRMSVPIQMFTDEAAAVTWLQDHR</sequence>
<dbReference type="EMBL" id="VUJW01000013">
    <property type="protein sequence ID" value="KAA1424185.1"/>
    <property type="molecule type" value="Genomic_DNA"/>
</dbReference>
<reference evidence="2 3" key="2">
    <citation type="submission" date="2019-09" db="EMBL/GenBank/DDBJ databases">
        <authorList>
            <person name="Jin C."/>
        </authorList>
    </citation>
    <scope>NUCLEOTIDE SEQUENCE [LARGE SCALE GENOMIC DNA]</scope>
    <source>
        <strain evidence="2 3">BN140041</strain>
    </source>
</reference>
<dbReference type="Pfam" id="PF25056">
    <property type="entry name" value="DUF7793"/>
    <property type="match status" value="1"/>
</dbReference>
<dbReference type="InterPro" id="IPR036513">
    <property type="entry name" value="STAS_dom_sf"/>
</dbReference>
<dbReference type="AlphaFoldDB" id="A0A5B1LTH9"/>
<dbReference type="InterPro" id="IPR056695">
    <property type="entry name" value="DUF7793"/>
</dbReference>
<dbReference type="Proteomes" id="UP000324351">
    <property type="component" value="Unassembled WGS sequence"/>
</dbReference>
<accession>A0A5B1LTH9</accession>
<gene>
    <name evidence="2" type="ORF">F0U47_19515</name>
</gene>
<dbReference type="Gene3D" id="3.40.1680.10">
    <property type="entry name" value="yp_829618.1 domain like"/>
    <property type="match status" value="1"/>
</dbReference>
<comment type="caution">
    <text evidence="2">The sequence shown here is derived from an EMBL/GenBank/DDBJ whole genome shotgun (WGS) entry which is preliminary data.</text>
</comment>
<feature type="domain" description="DUF7793" evidence="1">
    <location>
        <begin position="16"/>
        <end position="121"/>
    </location>
</feature>
<organism evidence="2 3">
    <name type="scientific">Nocardioides antri</name>
    <dbReference type="NCBI Taxonomy" id="2607659"/>
    <lineage>
        <taxon>Bacteria</taxon>
        <taxon>Bacillati</taxon>
        <taxon>Actinomycetota</taxon>
        <taxon>Actinomycetes</taxon>
        <taxon>Propionibacteriales</taxon>
        <taxon>Nocardioidaceae</taxon>
        <taxon>Nocardioides</taxon>
    </lineage>
</organism>
<dbReference type="RefSeq" id="WP_149752156.1">
    <property type="nucleotide sequence ID" value="NZ_VUJW01000013.1"/>
</dbReference>
<evidence type="ECO:0000313" key="2">
    <source>
        <dbReference type="EMBL" id="KAA1424185.1"/>
    </source>
</evidence>
<name>A0A5B1LTH9_9ACTN</name>
<proteinExistence type="predicted"/>
<reference evidence="2 3" key="1">
    <citation type="submission" date="2019-09" db="EMBL/GenBank/DDBJ databases">
        <title>Nocardioides panacisoli sp. nov., isolated from the soil of a ginseng field.</title>
        <authorList>
            <person name="Cho C."/>
        </authorList>
    </citation>
    <scope>NUCLEOTIDE SEQUENCE [LARGE SCALE GENOMIC DNA]</scope>
    <source>
        <strain evidence="2 3">BN140041</strain>
    </source>
</reference>
<evidence type="ECO:0000313" key="3">
    <source>
        <dbReference type="Proteomes" id="UP000324351"/>
    </source>
</evidence>
<dbReference type="Gene3D" id="3.40.970.30">
    <property type="entry name" value="yp_829618.1 like domains"/>
    <property type="match status" value="1"/>
</dbReference>
<dbReference type="SUPFAM" id="SSF52091">
    <property type="entry name" value="SpoIIaa-like"/>
    <property type="match status" value="1"/>
</dbReference>
<keyword evidence="3" id="KW-1185">Reference proteome</keyword>
<protein>
    <submittedName>
        <fullName evidence="2">STAS/SEC14 domain-containing protein</fullName>
    </submittedName>
</protein>